<dbReference type="Proteomes" id="UP000828941">
    <property type="component" value="Chromosome 11"/>
</dbReference>
<proteinExistence type="predicted"/>
<sequence length="314" mass="35623">MEKKLELQTLEDMFDRLYSALRGWNYDVNERIGTGRFCDVYKCLNLGTDVIVAVKVITILEKYPKDGVPSSVIREISILKELEHANIVRLLGVLNKDYHNVFLVFEYLDLDLYKFMGDQTIPKDALLVKKFLHQMLSAIAYFHSLNILHRDLKPQNVLVDLTDKKVKVADFGLAKDSCPVLSNTKHVGTFWYMAPEVLFGSTKYSTSCDMWSVGCIFAEMLLGQPLFSATEQSQALKDIFSLLGTPTEETWPGITTLCNLDPPTEPKDLANEFPNLEPAGLDLLSKMLCVYPNHRISAEDALEHEFFNGIEMVQ</sequence>
<accession>A0ACB9LQA6</accession>
<evidence type="ECO:0000313" key="1">
    <source>
        <dbReference type="EMBL" id="KAI4313585.1"/>
    </source>
</evidence>
<gene>
    <name evidence="1" type="ORF">L6164_026550</name>
</gene>
<reference evidence="1 2" key="1">
    <citation type="journal article" date="2022" name="DNA Res.">
        <title>Chromosomal-level genome assembly of the orchid tree Bauhinia variegata (Leguminosae; Cercidoideae) supports the allotetraploid origin hypothesis of Bauhinia.</title>
        <authorList>
            <person name="Zhong Y."/>
            <person name="Chen Y."/>
            <person name="Zheng D."/>
            <person name="Pang J."/>
            <person name="Liu Y."/>
            <person name="Luo S."/>
            <person name="Meng S."/>
            <person name="Qian L."/>
            <person name="Wei D."/>
            <person name="Dai S."/>
            <person name="Zhou R."/>
        </authorList>
    </citation>
    <scope>NUCLEOTIDE SEQUENCE [LARGE SCALE GENOMIC DNA]</scope>
    <source>
        <strain evidence="1">BV-YZ2020</strain>
    </source>
</reference>
<organism evidence="1 2">
    <name type="scientific">Bauhinia variegata</name>
    <name type="common">Purple orchid tree</name>
    <name type="synonym">Phanera variegata</name>
    <dbReference type="NCBI Taxonomy" id="167791"/>
    <lineage>
        <taxon>Eukaryota</taxon>
        <taxon>Viridiplantae</taxon>
        <taxon>Streptophyta</taxon>
        <taxon>Embryophyta</taxon>
        <taxon>Tracheophyta</taxon>
        <taxon>Spermatophyta</taxon>
        <taxon>Magnoliopsida</taxon>
        <taxon>eudicotyledons</taxon>
        <taxon>Gunneridae</taxon>
        <taxon>Pentapetalae</taxon>
        <taxon>rosids</taxon>
        <taxon>fabids</taxon>
        <taxon>Fabales</taxon>
        <taxon>Fabaceae</taxon>
        <taxon>Cercidoideae</taxon>
        <taxon>Cercideae</taxon>
        <taxon>Bauhiniinae</taxon>
        <taxon>Bauhinia</taxon>
    </lineage>
</organism>
<name>A0ACB9LQA6_BAUVA</name>
<evidence type="ECO:0000313" key="2">
    <source>
        <dbReference type="Proteomes" id="UP000828941"/>
    </source>
</evidence>
<protein>
    <submittedName>
        <fullName evidence="1">Uncharacterized protein</fullName>
    </submittedName>
</protein>
<comment type="caution">
    <text evidence="1">The sequence shown here is derived from an EMBL/GenBank/DDBJ whole genome shotgun (WGS) entry which is preliminary data.</text>
</comment>
<keyword evidence="2" id="KW-1185">Reference proteome</keyword>
<dbReference type="EMBL" id="CM039436">
    <property type="protein sequence ID" value="KAI4313585.1"/>
    <property type="molecule type" value="Genomic_DNA"/>
</dbReference>